<comment type="caution">
    <text evidence="2">The sequence shown here is derived from an EMBL/GenBank/DDBJ whole genome shotgun (WGS) entry which is preliminary data.</text>
</comment>
<dbReference type="STRING" id="157652.A0A371GKA5"/>
<dbReference type="SUPFAM" id="SSF53098">
    <property type="entry name" value="Ribonuclease H-like"/>
    <property type="match status" value="1"/>
</dbReference>
<evidence type="ECO:0000259" key="1">
    <source>
        <dbReference type="PROSITE" id="PS50879"/>
    </source>
</evidence>
<dbReference type="Proteomes" id="UP000257109">
    <property type="component" value="Unassembled WGS sequence"/>
</dbReference>
<dbReference type="PANTHER" id="PTHR48475:SF2">
    <property type="entry name" value="RIBONUCLEASE H"/>
    <property type="match status" value="1"/>
</dbReference>
<dbReference type="Gene3D" id="3.30.420.10">
    <property type="entry name" value="Ribonuclease H-like superfamily/Ribonuclease H"/>
    <property type="match status" value="1"/>
</dbReference>
<organism evidence="2 3">
    <name type="scientific">Mucuna pruriens</name>
    <name type="common">Velvet bean</name>
    <name type="synonym">Dolichos pruriens</name>
    <dbReference type="NCBI Taxonomy" id="157652"/>
    <lineage>
        <taxon>Eukaryota</taxon>
        <taxon>Viridiplantae</taxon>
        <taxon>Streptophyta</taxon>
        <taxon>Embryophyta</taxon>
        <taxon>Tracheophyta</taxon>
        <taxon>Spermatophyta</taxon>
        <taxon>Magnoliopsida</taxon>
        <taxon>eudicotyledons</taxon>
        <taxon>Gunneridae</taxon>
        <taxon>Pentapetalae</taxon>
        <taxon>rosids</taxon>
        <taxon>fabids</taxon>
        <taxon>Fabales</taxon>
        <taxon>Fabaceae</taxon>
        <taxon>Papilionoideae</taxon>
        <taxon>50 kb inversion clade</taxon>
        <taxon>NPAAA clade</taxon>
        <taxon>indigoferoid/millettioid clade</taxon>
        <taxon>Phaseoleae</taxon>
        <taxon>Mucuna</taxon>
    </lineage>
</organism>
<keyword evidence="3" id="KW-1185">Reference proteome</keyword>
<dbReference type="PROSITE" id="PS50879">
    <property type="entry name" value="RNASE_H_1"/>
    <property type="match status" value="1"/>
</dbReference>
<dbReference type="CDD" id="cd09279">
    <property type="entry name" value="RNase_HI_like"/>
    <property type="match status" value="1"/>
</dbReference>
<dbReference type="OrthoDB" id="1934793at2759"/>
<proteinExistence type="predicted"/>
<dbReference type="AlphaFoldDB" id="A0A371GKA5"/>
<sequence length="126" mass="13886">MKATGSPKAEVGGRWLLSVDGASNQARSGAGVILESSNGVLIEQLLHFEFKTSNNQVEYEALLVGMRLAKELEAKVLIAKSDSKLMTVQVNGEYQARDPQLVKYLDRTTKLAAAFEKFTLHHVPRE</sequence>
<feature type="non-terminal residue" evidence="2">
    <location>
        <position position="1"/>
    </location>
</feature>
<dbReference type="GO" id="GO:0003676">
    <property type="term" value="F:nucleic acid binding"/>
    <property type="evidence" value="ECO:0007669"/>
    <property type="project" value="InterPro"/>
</dbReference>
<feature type="domain" description="RNase H type-1" evidence="1">
    <location>
        <begin position="11"/>
        <end position="126"/>
    </location>
</feature>
<dbReference type="InterPro" id="IPR036397">
    <property type="entry name" value="RNaseH_sf"/>
</dbReference>
<gene>
    <name evidence="2" type="primary">rnhA</name>
    <name evidence="2" type="ORF">CR513_27092</name>
</gene>
<accession>A0A371GKA5</accession>
<dbReference type="Pfam" id="PF13456">
    <property type="entry name" value="RVT_3"/>
    <property type="match status" value="1"/>
</dbReference>
<name>A0A371GKA5_MUCPR</name>
<evidence type="ECO:0000313" key="3">
    <source>
        <dbReference type="Proteomes" id="UP000257109"/>
    </source>
</evidence>
<dbReference type="GO" id="GO:0004523">
    <property type="term" value="F:RNA-DNA hybrid ribonuclease activity"/>
    <property type="evidence" value="ECO:0007669"/>
    <property type="project" value="InterPro"/>
</dbReference>
<evidence type="ECO:0000313" key="2">
    <source>
        <dbReference type="EMBL" id="RDX90987.1"/>
    </source>
</evidence>
<dbReference type="InterPro" id="IPR012337">
    <property type="entry name" value="RNaseH-like_sf"/>
</dbReference>
<dbReference type="PANTHER" id="PTHR48475">
    <property type="entry name" value="RIBONUCLEASE H"/>
    <property type="match status" value="1"/>
</dbReference>
<dbReference type="InterPro" id="IPR002156">
    <property type="entry name" value="RNaseH_domain"/>
</dbReference>
<reference evidence="2" key="1">
    <citation type="submission" date="2018-05" db="EMBL/GenBank/DDBJ databases">
        <title>Draft genome of Mucuna pruriens seed.</title>
        <authorList>
            <person name="Nnadi N.E."/>
            <person name="Vos R."/>
            <person name="Hasami M.H."/>
            <person name="Devisetty U.K."/>
            <person name="Aguiy J.C."/>
        </authorList>
    </citation>
    <scope>NUCLEOTIDE SEQUENCE [LARGE SCALE GENOMIC DNA]</scope>
    <source>
        <strain evidence="2">JCA_2017</strain>
    </source>
</reference>
<dbReference type="EMBL" id="QJKJ01005235">
    <property type="protein sequence ID" value="RDX90987.1"/>
    <property type="molecule type" value="Genomic_DNA"/>
</dbReference>
<protein>
    <submittedName>
        <fullName evidence="2">RnhA</fullName>
    </submittedName>
</protein>